<evidence type="ECO:0000313" key="7">
    <source>
        <dbReference type="Proteomes" id="UP000031843"/>
    </source>
</evidence>
<keyword evidence="4" id="KW-0812">Transmembrane</keyword>
<feature type="transmembrane region" description="Helical" evidence="4">
    <location>
        <begin position="26"/>
        <end position="55"/>
    </location>
</feature>
<dbReference type="PROSITE" id="PS50111">
    <property type="entry name" value="CHEMOTAXIS_TRANSDUC_2"/>
    <property type="match status" value="1"/>
</dbReference>
<dbReference type="GO" id="GO:0004888">
    <property type="term" value="F:transmembrane signaling receptor activity"/>
    <property type="evidence" value="ECO:0007669"/>
    <property type="project" value="TreeGrafter"/>
</dbReference>
<feature type="transmembrane region" description="Helical" evidence="4">
    <location>
        <begin position="208"/>
        <end position="228"/>
    </location>
</feature>
<dbReference type="Pfam" id="PF00015">
    <property type="entry name" value="MCPsignal"/>
    <property type="match status" value="1"/>
</dbReference>
<sequence>MLQAIHLRLPRRAGRRMPAWLGRLPLSARMCVAFALVYVFGAVVGLTGIFSLVSVKQMTDTLYQRDMQGAIAAERAQSALARLGRAQLALTMATSSTERDGATADIDGALARLDQALGTVRTAAPAQATALQAERNSAAAMLRDYVTLLRKQPLDALQFDSAVSVDGHFLGEQLQKLADLVEVTREQQERQAAATVATVTASQLRGQAVMVGMLVASLGAAAALAWFASRLLHSELGGEPADAAKVASRIASGDLQQAVRVRAGDDHSLMSLLARMRDQLAGVLEGIQRSAAEIAAASEGIASGNHDLSRRTALQATALAAAADSVERLTALVGQAHAQATESSAMARQAREATDAGMAVVSEMSGAMDTVNQHSRNIAEMVEVIESIAFQTNILALNAAVEAARAGEAGRGFAVVAQEVRGLAQRSANSAREIRTTIGQASSEIARGARLSGQVVSAMSGIEQAVGQSHQLAERLCGVADEQARGIRSVGEAVAQLDQTSRQNAELVEAVTAQAASLDEQAAGLSAGVARFRF</sequence>
<dbReference type="InterPro" id="IPR024478">
    <property type="entry name" value="HlyB_4HB_MCP"/>
</dbReference>
<dbReference type="InterPro" id="IPR051310">
    <property type="entry name" value="MCP_chemotaxis"/>
</dbReference>
<dbReference type="AlphaFoldDB" id="A0A0C4YRS3"/>
<evidence type="ECO:0000256" key="4">
    <source>
        <dbReference type="SAM" id="Phobius"/>
    </source>
</evidence>
<keyword evidence="4" id="KW-0472">Membrane</keyword>
<dbReference type="Pfam" id="PF12729">
    <property type="entry name" value="4HB_MCP_1"/>
    <property type="match status" value="1"/>
</dbReference>
<reference evidence="6 7" key="1">
    <citation type="journal article" date="2015" name="Genome Announc.">
        <title>Complete Genome Sequence of Cupriavidus basilensis 4G11, Isolated from the Oak Ridge Field Research Center Site.</title>
        <authorList>
            <person name="Ray J."/>
            <person name="Waters R.J."/>
            <person name="Skerker J.M."/>
            <person name="Kuehl J.V."/>
            <person name="Price M.N."/>
            <person name="Huang J."/>
            <person name="Chakraborty R."/>
            <person name="Arkin A.P."/>
            <person name="Deutschbauer A."/>
        </authorList>
    </citation>
    <scope>NUCLEOTIDE SEQUENCE [LARGE SCALE GENOMIC DNA]</scope>
    <source>
        <strain evidence="6">4G11</strain>
    </source>
</reference>
<evidence type="ECO:0000313" key="6">
    <source>
        <dbReference type="EMBL" id="AJG23336.1"/>
    </source>
</evidence>
<name>A0A0C4YRS3_9BURK</name>
<dbReference type="RefSeq" id="WP_043355100.1">
    <property type="nucleotide sequence ID" value="NZ_CP010537.1"/>
</dbReference>
<keyword evidence="1" id="KW-0488">Methylation</keyword>
<evidence type="ECO:0000259" key="5">
    <source>
        <dbReference type="PROSITE" id="PS50111"/>
    </source>
</evidence>
<evidence type="ECO:0000256" key="3">
    <source>
        <dbReference type="PROSITE-ProRule" id="PRU00284"/>
    </source>
</evidence>
<dbReference type="KEGG" id="cbw:RR42_s1748"/>
<evidence type="ECO:0000256" key="2">
    <source>
        <dbReference type="ARBA" id="ARBA00029447"/>
    </source>
</evidence>
<dbReference type="Gene3D" id="1.10.287.950">
    <property type="entry name" value="Methyl-accepting chemotaxis protein"/>
    <property type="match status" value="1"/>
</dbReference>
<dbReference type="PANTHER" id="PTHR43531:SF14">
    <property type="entry name" value="METHYL-ACCEPTING CHEMOTAXIS PROTEIN I-RELATED"/>
    <property type="match status" value="1"/>
</dbReference>
<gene>
    <name evidence="6" type="ORF">RR42_s1748</name>
</gene>
<dbReference type="EMBL" id="CP010537">
    <property type="protein sequence ID" value="AJG23336.1"/>
    <property type="molecule type" value="Genomic_DNA"/>
</dbReference>
<dbReference type="Proteomes" id="UP000031843">
    <property type="component" value="Chromosome secondary"/>
</dbReference>
<proteinExistence type="inferred from homology"/>
<dbReference type="SMART" id="SM00283">
    <property type="entry name" value="MA"/>
    <property type="match status" value="1"/>
</dbReference>
<dbReference type="STRING" id="68895.RR42_s1748"/>
<dbReference type="GO" id="GO:0005886">
    <property type="term" value="C:plasma membrane"/>
    <property type="evidence" value="ECO:0007669"/>
    <property type="project" value="TreeGrafter"/>
</dbReference>
<dbReference type="GO" id="GO:0006935">
    <property type="term" value="P:chemotaxis"/>
    <property type="evidence" value="ECO:0007669"/>
    <property type="project" value="TreeGrafter"/>
</dbReference>
<dbReference type="OrthoDB" id="8957422at2"/>
<protein>
    <recommendedName>
        <fullName evidence="5">Methyl-accepting transducer domain-containing protein</fullName>
    </recommendedName>
</protein>
<dbReference type="SUPFAM" id="SSF58104">
    <property type="entry name" value="Methyl-accepting chemotaxis protein (MCP) signaling domain"/>
    <property type="match status" value="1"/>
</dbReference>
<keyword evidence="7" id="KW-1185">Reference proteome</keyword>
<keyword evidence="4" id="KW-1133">Transmembrane helix</keyword>
<dbReference type="GO" id="GO:0007165">
    <property type="term" value="P:signal transduction"/>
    <property type="evidence" value="ECO:0007669"/>
    <property type="project" value="UniProtKB-KW"/>
</dbReference>
<accession>A0A0C4YRS3</accession>
<evidence type="ECO:0000256" key="1">
    <source>
        <dbReference type="ARBA" id="ARBA00022481"/>
    </source>
</evidence>
<dbReference type="InterPro" id="IPR004089">
    <property type="entry name" value="MCPsignal_dom"/>
</dbReference>
<keyword evidence="3" id="KW-0807">Transducer</keyword>
<feature type="domain" description="Methyl-accepting transducer" evidence="5">
    <location>
        <begin position="290"/>
        <end position="519"/>
    </location>
</feature>
<comment type="similarity">
    <text evidence="2">Belongs to the methyl-accepting chemotaxis (MCP) protein family.</text>
</comment>
<dbReference type="PANTHER" id="PTHR43531">
    <property type="entry name" value="PROTEIN ICFG"/>
    <property type="match status" value="1"/>
</dbReference>
<organism evidence="6 7">
    <name type="scientific">Cupriavidus basilensis</name>
    <dbReference type="NCBI Taxonomy" id="68895"/>
    <lineage>
        <taxon>Bacteria</taxon>
        <taxon>Pseudomonadati</taxon>
        <taxon>Pseudomonadota</taxon>
        <taxon>Betaproteobacteria</taxon>
        <taxon>Burkholderiales</taxon>
        <taxon>Burkholderiaceae</taxon>
        <taxon>Cupriavidus</taxon>
    </lineage>
</organism>